<sequence>MELVFSTAGIVGKGKYPDFLQFPKTEGQLFYLFGEELHGKSSEKLNGEYNSPNWLTPIKVSPDVTIKQMELQILQGFGVVGSYRTSDTHKLLIYEFAFEMGRYLNSGSIKHSMDTSISSFTLSLDNPLNENPEYQGNVAISEESSLLSPGSKVEFELVMGDSEPFPMGVFYVDRSNFSILSETVSVDGRNIIGKALGDQSFDEENSYPYMVLHETLKDILFRANISSDEMLVENTSTYAGYQFDENMSYLEGIMEILKALDGWQVKELVDGTVVIGSSNYAGFTRNTTYTFHRGKDIFTRSIVRDDQEAYRRVCVHNQDFSVKVYRDVETYSGWNSQANKTLYVNVPEGTTAIDAQNYANQIALSLQYVGKIESFTGPFRPQLILGDEAVIVSDKGSYNLGLITEITHRFGKDGFYTDFTVDSGGRLGKGRLSDYIGKITKDKTSSSRVYE</sequence>
<dbReference type="OrthoDB" id="2081853at2"/>
<comment type="caution">
    <text evidence="1">The sequence shown here is derived from an EMBL/GenBank/DDBJ whole genome shotgun (WGS) entry which is preliminary data.</text>
</comment>
<evidence type="ECO:0008006" key="3">
    <source>
        <dbReference type="Google" id="ProtNLM"/>
    </source>
</evidence>
<name>A0A4Z0D9S0_9FIRM</name>
<dbReference type="Proteomes" id="UP000298381">
    <property type="component" value="Unassembled WGS sequence"/>
</dbReference>
<dbReference type="RefSeq" id="WP_135269799.1">
    <property type="nucleotide sequence ID" value="NZ_SRIB01000001.1"/>
</dbReference>
<dbReference type="AlphaFoldDB" id="A0A4Z0D9S0"/>
<proteinExistence type="predicted"/>
<protein>
    <recommendedName>
        <fullName evidence="3">Prophage tail endopeptidase domain-containing protein</fullName>
    </recommendedName>
</protein>
<evidence type="ECO:0000313" key="2">
    <source>
        <dbReference type="Proteomes" id="UP000298381"/>
    </source>
</evidence>
<reference evidence="1 2" key="1">
    <citation type="submission" date="2019-03" db="EMBL/GenBank/DDBJ databases">
        <title>Draft genome sequence data and analysis of a Fermenting Bacterium, Soehngenia longevitae strain 1933PT, isolated from petroleum reservoir in Azerbaijan.</title>
        <authorList>
            <person name="Grouzdev D.S."/>
            <person name="Bidzhieva S.K."/>
            <person name="Sokolova D.S."/>
            <person name="Tourova T.P."/>
            <person name="Poltaraus A.B."/>
            <person name="Nazina T.N."/>
        </authorList>
    </citation>
    <scope>NUCLEOTIDE SEQUENCE [LARGE SCALE GENOMIC DNA]</scope>
    <source>
        <strain evidence="1 2">1933P</strain>
    </source>
</reference>
<keyword evidence="2" id="KW-1185">Reference proteome</keyword>
<organism evidence="1 2">
    <name type="scientific">Soehngenia longivitae</name>
    <dbReference type="NCBI Taxonomy" id="2562294"/>
    <lineage>
        <taxon>Bacteria</taxon>
        <taxon>Bacillati</taxon>
        <taxon>Bacillota</taxon>
        <taxon>Tissierellia</taxon>
        <taxon>Tissierellales</taxon>
        <taxon>Tissierellaceae</taxon>
        <taxon>Soehngenia</taxon>
    </lineage>
</organism>
<accession>A0A4Z0D9S0</accession>
<dbReference type="EMBL" id="SRIB01000001">
    <property type="protein sequence ID" value="TFZ41649.1"/>
    <property type="molecule type" value="Genomic_DNA"/>
</dbReference>
<gene>
    <name evidence="1" type="ORF">E4100_00495</name>
</gene>
<evidence type="ECO:0000313" key="1">
    <source>
        <dbReference type="EMBL" id="TFZ41649.1"/>
    </source>
</evidence>